<protein>
    <recommendedName>
        <fullName evidence="3">YlbE-like protein</fullName>
    </recommendedName>
</protein>
<accession>A0A073K3A4</accession>
<evidence type="ECO:0000313" key="2">
    <source>
        <dbReference type="Proteomes" id="UP000027822"/>
    </source>
</evidence>
<evidence type="ECO:0000313" key="1">
    <source>
        <dbReference type="EMBL" id="KEK20930.1"/>
    </source>
</evidence>
<dbReference type="OrthoDB" id="1646085at2"/>
<evidence type="ECO:0008006" key="3">
    <source>
        <dbReference type="Google" id="ProtNLM"/>
    </source>
</evidence>
<dbReference type="AlphaFoldDB" id="A0A073K3A4"/>
<gene>
    <name evidence="1" type="ORF">BAMA_09045</name>
</gene>
<keyword evidence="2" id="KW-1185">Reference proteome</keyword>
<dbReference type="InterPro" id="IPR025613">
    <property type="entry name" value="YlbE"/>
</dbReference>
<name>A0A073K3A4_9BACI</name>
<dbReference type="Pfam" id="PF14003">
    <property type="entry name" value="YlbE"/>
    <property type="match status" value="1"/>
</dbReference>
<dbReference type="EMBL" id="JOTN01000002">
    <property type="protein sequence ID" value="KEK20930.1"/>
    <property type="molecule type" value="Genomic_DNA"/>
</dbReference>
<dbReference type="eggNOG" id="ENOG50336YB">
    <property type="taxonomic scope" value="Bacteria"/>
</dbReference>
<dbReference type="RefSeq" id="WP_034635811.1">
    <property type="nucleotide sequence ID" value="NZ_CBCSJC010000001.1"/>
</dbReference>
<organism evidence="1 2">
    <name type="scientific">Bacillus manliponensis</name>
    <dbReference type="NCBI Taxonomy" id="574376"/>
    <lineage>
        <taxon>Bacteria</taxon>
        <taxon>Bacillati</taxon>
        <taxon>Bacillota</taxon>
        <taxon>Bacilli</taxon>
        <taxon>Bacillales</taxon>
        <taxon>Bacillaceae</taxon>
        <taxon>Bacillus</taxon>
        <taxon>Bacillus cereus group</taxon>
    </lineage>
</organism>
<sequence>MRAEILEYIRADEDLERYIREQPYWYRKLSRNPDDKEAFELAAMQYLKKTIPDKVTKFQNQLSVASLMIDMFQYMRQQNGS</sequence>
<dbReference type="Proteomes" id="UP000027822">
    <property type="component" value="Unassembled WGS sequence"/>
</dbReference>
<dbReference type="STRING" id="574376.BAMA_09045"/>
<comment type="caution">
    <text evidence="1">The sequence shown here is derived from an EMBL/GenBank/DDBJ whole genome shotgun (WGS) entry which is preliminary data.</text>
</comment>
<proteinExistence type="predicted"/>
<reference evidence="1 2" key="1">
    <citation type="submission" date="2014-06" db="EMBL/GenBank/DDBJ databases">
        <title>Draft genome sequence of Bacillus manliponensis JCM 15802 (MCCC 1A00708).</title>
        <authorList>
            <person name="Lai Q."/>
            <person name="Liu Y."/>
            <person name="Shao Z."/>
        </authorList>
    </citation>
    <scope>NUCLEOTIDE SEQUENCE [LARGE SCALE GENOMIC DNA]</scope>
    <source>
        <strain evidence="1 2">JCM 15802</strain>
    </source>
</reference>